<comment type="pathway">
    <text evidence="3">Amine and polyamine biosynthesis; carnitine biosynthesis.</text>
</comment>
<dbReference type="GO" id="GO:0051213">
    <property type="term" value="F:dioxygenase activity"/>
    <property type="evidence" value="ECO:0007669"/>
    <property type="project" value="UniProtKB-KW"/>
</dbReference>
<gene>
    <name evidence="11" type="primary">Bbox1-L4</name>
    <name evidence="11" type="ORF">Hamer_G021717</name>
</gene>
<evidence type="ECO:0000256" key="7">
    <source>
        <dbReference type="ARBA" id="ARBA00022964"/>
    </source>
</evidence>
<sequence length="340" mass="39379">MRKLLVEDLQLGVSPSDIQVVDSGRVIEVLWSDGHLATYPATWLHQRAFNTHKRDLRNNTVRSKPTLWGKELLENLPRASFPELLQDDSALLQFLQQLESHGLVVVSDTPTKLGQLHRLSDRVAYLSRSHYGETFIVESKNDPINLAYTAAKLEMHSDIPSRKYKPCIQMLHCIRQFHGEGGDNQLTDGFQVSHNFRTLHPDKFHILATTPVDFIDIGVEDGRDFFLVNHDPMIRLDINGQIQSVNFNQFSRDSYFRVPVEEVAGWYDAMKTFRDMVNDNQYCIEYKMKDGDILVFDNFRLLHGRKAYTIEGERVLEGGYWEWDDVLSRRRVLQAKLSNE</sequence>
<dbReference type="GO" id="GO:0005739">
    <property type="term" value="C:mitochondrion"/>
    <property type="evidence" value="ECO:0007669"/>
    <property type="project" value="TreeGrafter"/>
</dbReference>
<dbReference type="GO" id="GO:0046872">
    <property type="term" value="F:metal ion binding"/>
    <property type="evidence" value="ECO:0007669"/>
    <property type="project" value="UniProtKB-KW"/>
</dbReference>
<dbReference type="FunFam" id="3.60.130.10:FF:000001">
    <property type="entry name" value="Trimethyllysine dioxygenase, mitochondrial"/>
    <property type="match status" value="1"/>
</dbReference>
<comment type="cofactor">
    <cofactor evidence="1">
        <name>Fe(2+)</name>
        <dbReference type="ChEBI" id="CHEBI:29033"/>
    </cofactor>
</comment>
<evidence type="ECO:0000256" key="3">
    <source>
        <dbReference type="ARBA" id="ARBA00005022"/>
    </source>
</evidence>
<comment type="cofactor">
    <cofactor evidence="2">
        <name>L-ascorbate</name>
        <dbReference type="ChEBI" id="CHEBI:38290"/>
    </cofactor>
</comment>
<dbReference type="InterPro" id="IPR042098">
    <property type="entry name" value="TauD-like_sf"/>
</dbReference>
<evidence type="ECO:0000256" key="1">
    <source>
        <dbReference type="ARBA" id="ARBA00001954"/>
    </source>
</evidence>
<feature type="domain" description="TauD/TfdA-like" evidence="10">
    <location>
        <begin position="68"/>
        <end position="320"/>
    </location>
</feature>
<evidence type="ECO:0000256" key="9">
    <source>
        <dbReference type="ARBA" id="ARBA00023004"/>
    </source>
</evidence>
<protein>
    <submittedName>
        <fullName evidence="11">Gamma-butyrobetaine dioxygenase-like 4</fullName>
    </submittedName>
</protein>
<evidence type="ECO:0000256" key="5">
    <source>
        <dbReference type="ARBA" id="ARBA00022723"/>
    </source>
</evidence>
<dbReference type="SUPFAM" id="SSF51197">
    <property type="entry name" value="Clavaminate synthase-like"/>
    <property type="match status" value="1"/>
</dbReference>
<evidence type="ECO:0000256" key="4">
    <source>
        <dbReference type="ARBA" id="ARBA00008654"/>
    </source>
</evidence>
<dbReference type="GO" id="GO:0045329">
    <property type="term" value="P:carnitine biosynthetic process"/>
    <property type="evidence" value="ECO:0007669"/>
    <property type="project" value="UniProtKB-KW"/>
</dbReference>
<comment type="similarity">
    <text evidence="4">Belongs to the gamma-BBH/TMLD family.</text>
</comment>
<evidence type="ECO:0000259" key="10">
    <source>
        <dbReference type="Pfam" id="PF02668"/>
    </source>
</evidence>
<dbReference type="Pfam" id="PF02668">
    <property type="entry name" value="TauD"/>
    <property type="match status" value="1"/>
</dbReference>
<evidence type="ECO:0000313" key="12">
    <source>
        <dbReference type="Proteomes" id="UP000747542"/>
    </source>
</evidence>
<keyword evidence="12" id="KW-1185">Reference proteome</keyword>
<comment type="caution">
    <text evidence="11">The sequence shown here is derived from an EMBL/GenBank/DDBJ whole genome shotgun (WGS) entry which is preliminary data.</text>
</comment>
<keyword evidence="7 11" id="KW-0223">Dioxygenase</keyword>
<keyword evidence="9" id="KW-0408">Iron</keyword>
<dbReference type="EMBL" id="JAHLQT010017414">
    <property type="protein sequence ID" value="KAG7169311.1"/>
    <property type="molecule type" value="Genomic_DNA"/>
</dbReference>
<dbReference type="InterPro" id="IPR050411">
    <property type="entry name" value="AlphaKG_dependent_hydroxylases"/>
</dbReference>
<keyword evidence="5" id="KW-0479">Metal-binding</keyword>
<dbReference type="PANTHER" id="PTHR10696:SF33">
    <property type="entry name" value="GAMMA-BUTYROBETAINE DIOXYGENASE"/>
    <property type="match status" value="1"/>
</dbReference>
<reference evidence="11" key="1">
    <citation type="journal article" date="2021" name="Sci. Adv.">
        <title>The American lobster genome reveals insights on longevity, neural, and immune adaptations.</title>
        <authorList>
            <person name="Polinski J.M."/>
            <person name="Zimin A.V."/>
            <person name="Clark K.F."/>
            <person name="Kohn A.B."/>
            <person name="Sadowski N."/>
            <person name="Timp W."/>
            <person name="Ptitsyn A."/>
            <person name="Khanna P."/>
            <person name="Romanova D.Y."/>
            <person name="Williams P."/>
            <person name="Greenwood S.J."/>
            <person name="Moroz L.L."/>
            <person name="Walt D.R."/>
            <person name="Bodnar A.G."/>
        </authorList>
    </citation>
    <scope>NUCLEOTIDE SEQUENCE</scope>
    <source>
        <strain evidence="11">GMGI-L3</strain>
    </source>
</reference>
<evidence type="ECO:0000256" key="6">
    <source>
        <dbReference type="ARBA" id="ARBA00022873"/>
    </source>
</evidence>
<evidence type="ECO:0000313" key="11">
    <source>
        <dbReference type="EMBL" id="KAG7169311.1"/>
    </source>
</evidence>
<dbReference type="PANTHER" id="PTHR10696">
    <property type="entry name" value="GAMMA-BUTYROBETAINE HYDROXYLASE-RELATED"/>
    <property type="match status" value="1"/>
</dbReference>
<accession>A0A8J5MZN2</accession>
<evidence type="ECO:0000256" key="8">
    <source>
        <dbReference type="ARBA" id="ARBA00023002"/>
    </source>
</evidence>
<dbReference type="InterPro" id="IPR003819">
    <property type="entry name" value="TauD/TfdA-like"/>
</dbReference>
<dbReference type="CDD" id="cd00250">
    <property type="entry name" value="CAS_like"/>
    <property type="match status" value="1"/>
</dbReference>
<dbReference type="Proteomes" id="UP000747542">
    <property type="component" value="Unassembled WGS sequence"/>
</dbReference>
<dbReference type="AlphaFoldDB" id="A0A8J5MZN2"/>
<name>A0A8J5MZN2_HOMAM</name>
<evidence type="ECO:0000256" key="2">
    <source>
        <dbReference type="ARBA" id="ARBA00001961"/>
    </source>
</evidence>
<organism evidence="11 12">
    <name type="scientific">Homarus americanus</name>
    <name type="common">American lobster</name>
    <dbReference type="NCBI Taxonomy" id="6706"/>
    <lineage>
        <taxon>Eukaryota</taxon>
        <taxon>Metazoa</taxon>
        <taxon>Ecdysozoa</taxon>
        <taxon>Arthropoda</taxon>
        <taxon>Crustacea</taxon>
        <taxon>Multicrustacea</taxon>
        <taxon>Malacostraca</taxon>
        <taxon>Eumalacostraca</taxon>
        <taxon>Eucarida</taxon>
        <taxon>Decapoda</taxon>
        <taxon>Pleocyemata</taxon>
        <taxon>Astacidea</taxon>
        <taxon>Nephropoidea</taxon>
        <taxon>Nephropidae</taxon>
        <taxon>Homarus</taxon>
    </lineage>
</organism>
<keyword evidence="8" id="KW-0560">Oxidoreductase</keyword>
<keyword evidence="6" id="KW-0124">Carnitine biosynthesis</keyword>
<proteinExistence type="inferred from homology"/>
<dbReference type="Gene3D" id="3.60.130.10">
    <property type="entry name" value="Clavaminate synthase-like"/>
    <property type="match status" value="1"/>
</dbReference>